<dbReference type="Proteomes" id="UP000245523">
    <property type="component" value="Unassembled WGS sequence"/>
</dbReference>
<gene>
    <name evidence="1" type="ORF">B0H50_11613</name>
</gene>
<proteinExistence type="predicted"/>
<accession>A0ABX5LJQ8</accession>
<dbReference type="RefSeq" id="WP_106199009.1">
    <property type="nucleotide sequence ID" value="NZ_QGHD01000016.1"/>
</dbReference>
<organism evidence="1 2">
    <name type="scientific">Hallerella porci</name>
    <dbReference type="NCBI Taxonomy" id="1945871"/>
    <lineage>
        <taxon>Bacteria</taxon>
        <taxon>Pseudomonadati</taxon>
        <taxon>Fibrobacterota</taxon>
        <taxon>Fibrobacteria</taxon>
        <taxon>Fibrobacterales</taxon>
        <taxon>Fibrobacteraceae</taxon>
        <taxon>Hallerella</taxon>
    </lineage>
</organism>
<evidence type="ECO:0008006" key="3">
    <source>
        <dbReference type="Google" id="ProtNLM"/>
    </source>
</evidence>
<protein>
    <recommendedName>
        <fullName evidence="3">Iron-sulfur cluster loop</fullName>
    </recommendedName>
</protein>
<reference evidence="1 2" key="1">
    <citation type="submission" date="2018-05" db="EMBL/GenBank/DDBJ databases">
        <title>Animal gut microbial communities from fecal samples from Wisconsin, USA.</title>
        <authorList>
            <person name="Neumann A."/>
        </authorList>
    </citation>
    <scope>NUCLEOTIDE SEQUENCE [LARGE SCALE GENOMIC DNA]</scope>
    <source>
        <strain evidence="1 2">UWS4</strain>
    </source>
</reference>
<keyword evidence="2" id="KW-1185">Reference proteome</keyword>
<comment type="caution">
    <text evidence="1">The sequence shown here is derived from an EMBL/GenBank/DDBJ whole genome shotgun (WGS) entry which is preliminary data.</text>
</comment>
<name>A0ABX5LJQ8_9BACT</name>
<sequence length="273" mass="30529">MRWEKEHPDIMRGTAAFVRFFANVPDPVVAIANRASTLESKMAWTLLGTCIEQGIPLSLLQKVLNALFENFPDEKLFAFPIPAENEIQKVVRAAKKTYDWPEEECVPGIFFSVGNFVRRRSPLPGWAASTSLQGILRDLGEIFFMGKGAYRPKAILSISRLFSPAPRGLGVLRTQFQNDISPVPFAFGIRRWIGLIGPGKEIGYAEMDETRKRKLALSLCKALARKDPRMTAHAFQFFLEPSEHGFICADLTANCTQCPLTSFCPKSFVGVLK</sequence>
<dbReference type="EMBL" id="QGHD01000016">
    <property type="protein sequence ID" value="PWK96630.1"/>
    <property type="molecule type" value="Genomic_DNA"/>
</dbReference>
<evidence type="ECO:0000313" key="2">
    <source>
        <dbReference type="Proteomes" id="UP000245523"/>
    </source>
</evidence>
<evidence type="ECO:0000313" key="1">
    <source>
        <dbReference type="EMBL" id="PWK96630.1"/>
    </source>
</evidence>